<evidence type="ECO:0000313" key="3">
    <source>
        <dbReference type="EMBL" id="OXA49152.1"/>
    </source>
</evidence>
<keyword evidence="1" id="KW-1133">Transmembrane helix</keyword>
<evidence type="ECO:0000256" key="1">
    <source>
        <dbReference type="SAM" id="Phobius"/>
    </source>
</evidence>
<accession>A0A226DUJ4</accession>
<organism evidence="3 4">
    <name type="scientific">Folsomia candida</name>
    <name type="common">Springtail</name>
    <dbReference type="NCBI Taxonomy" id="158441"/>
    <lineage>
        <taxon>Eukaryota</taxon>
        <taxon>Metazoa</taxon>
        <taxon>Ecdysozoa</taxon>
        <taxon>Arthropoda</taxon>
        <taxon>Hexapoda</taxon>
        <taxon>Collembola</taxon>
        <taxon>Entomobryomorpha</taxon>
        <taxon>Isotomoidea</taxon>
        <taxon>Isotomidae</taxon>
        <taxon>Proisotominae</taxon>
        <taxon>Folsomia</taxon>
    </lineage>
</organism>
<feature type="signal peptide" evidence="2">
    <location>
        <begin position="1"/>
        <end position="21"/>
    </location>
</feature>
<dbReference type="Proteomes" id="UP000198287">
    <property type="component" value="Unassembled WGS sequence"/>
</dbReference>
<feature type="transmembrane region" description="Helical" evidence="1">
    <location>
        <begin position="228"/>
        <end position="246"/>
    </location>
</feature>
<evidence type="ECO:0000313" key="4">
    <source>
        <dbReference type="Proteomes" id="UP000198287"/>
    </source>
</evidence>
<keyword evidence="4" id="KW-1185">Reference proteome</keyword>
<proteinExistence type="predicted"/>
<keyword evidence="2" id="KW-0732">Signal</keyword>
<reference evidence="3 4" key="1">
    <citation type="submission" date="2015-12" db="EMBL/GenBank/DDBJ databases">
        <title>The genome of Folsomia candida.</title>
        <authorList>
            <person name="Faddeeva A."/>
            <person name="Derks M.F."/>
            <person name="Anvar Y."/>
            <person name="Smit S."/>
            <person name="Van Straalen N."/>
            <person name="Roelofs D."/>
        </authorList>
    </citation>
    <scope>NUCLEOTIDE SEQUENCE [LARGE SCALE GENOMIC DNA]</scope>
    <source>
        <strain evidence="3 4">VU population</strain>
        <tissue evidence="3">Whole body</tissue>
    </source>
</reference>
<feature type="chain" id="PRO_5012827411" evidence="2">
    <location>
        <begin position="22"/>
        <end position="269"/>
    </location>
</feature>
<keyword evidence="1" id="KW-0472">Membrane</keyword>
<evidence type="ECO:0000256" key="2">
    <source>
        <dbReference type="SAM" id="SignalP"/>
    </source>
</evidence>
<dbReference type="EMBL" id="LNIX01000010">
    <property type="protein sequence ID" value="OXA49152.1"/>
    <property type="molecule type" value="Genomic_DNA"/>
</dbReference>
<name>A0A226DUJ4_FOLCA</name>
<dbReference type="AlphaFoldDB" id="A0A226DUJ4"/>
<keyword evidence="1" id="KW-0812">Transmembrane</keyword>
<comment type="caution">
    <text evidence="3">The sequence shown here is derived from an EMBL/GenBank/DDBJ whole genome shotgun (WGS) entry which is preliminary data.</text>
</comment>
<sequence>MEILSVLSFLISFLTVHFVHTLTNFDLNPNCLLITAQIIKSSDTPISDFNLKYDTHLSSAHPSGIVLKHLLPNNSPSKKRFPMYKISCVEFVIFNDRGTLHGFSHEFDNWGYHQNVVLYIVFPHRGYDIFYEIKDYFIHFKHLSVPIYLIRLDFRLKLILAQLIDPVNNSGKEEREIYLMEHNGDEVDMFPSGNELISSRRLRITKFGGYSDIAATFLRVAVLSRNPLTWFGLLCIIAMIVVSSSYDATITVPKLVWPGPGNFSRPGPI</sequence>
<protein>
    <submittedName>
        <fullName evidence="3">Uncharacterized protein</fullName>
    </submittedName>
</protein>
<gene>
    <name evidence="3" type="ORF">Fcan01_15599</name>
</gene>